<evidence type="ECO:0000313" key="2">
    <source>
        <dbReference type="EMBL" id="MDT0496209.1"/>
    </source>
</evidence>
<feature type="signal peptide" evidence="1">
    <location>
        <begin position="1"/>
        <end position="22"/>
    </location>
</feature>
<proteinExistence type="predicted"/>
<name>A0ABU2WFZ8_9GAMM</name>
<dbReference type="RefSeq" id="WP_311363598.1">
    <property type="nucleotide sequence ID" value="NZ_JAVRIC010000002.1"/>
</dbReference>
<gene>
    <name evidence="2" type="ORF">RM530_02355</name>
</gene>
<evidence type="ECO:0000313" key="3">
    <source>
        <dbReference type="Proteomes" id="UP001254608"/>
    </source>
</evidence>
<keyword evidence="3" id="KW-1185">Reference proteome</keyword>
<dbReference type="Pfam" id="PF06980">
    <property type="entry name" value="DUF1302"/>
    <property type="match status" value="1"/>
</dbReference>
<feature type="chain" id="PRO_5046589628" evidence="1">
    <location>
        <begin position="23"/>
        <end position="845"/>
    </location>
</feature>
<organism evidence="2 3">
    <name type="scientific">Banduia mediterranea</name>
    <dbReference type="NCBI Taxonomy" id="3075609"/>
    <lineage>
        <taxon>Bacteria</taxon>
        <taxon>Pseudomonadati</taxon>
        <taxon>Pseudomonadota</taxon>
        <taxon>Gammaproteobacteria</taxon>
        <taxon>Nevskiales</taxon>
        <taxon>Algiphilaceae</taxon>
        <taxon>Banduia</taxon>
    </lineage>
</organism>
<sequence length="845" mass="92493">MRNKWIIACAASLALWSASGSAREFSFDLFGEDINAILNNTLTAGAQWRLHDRADYLVGKSNLNPDVCAGTYQLCQGVIRDQSYPAAHLRDAPGQASMNFDNGNLNYDKGDIVQAPIVLNTDVKFGFGDMELFVRGRGLYDPVNYDFVETYPNKTTPDNYDQVATRGDPYGNRYYGDVLTSGTLVREKRPDNIADEYLFYELLDLHLTVPFTLMDRDVLLRVGKQVVNWGESTAAIVNSLSQANPVNANNIYRLGNALLEDLFIPVNMANVFVNLTSSLSLQAHYAFEWRPVEIPAPGTFYSFLDAGTNNLGPDRLNASFGQATDDLDQMGTRISNPFGLVSMTTLSVGRLRDDEARDGGEYGISLKYFSDLNYGTEFGFYFMNYHSKLPYVDGYSTNASCMRAAGNPEGRNANNTFDILTLCPNLNLVANGYPGAPLQAVTDLAGILSARPEVLNTLGIDGTPLDAVTGVLNLLVPQPGKPDSEIIPLDTANVQLTYPEDLKMFGLSFNTTYGDYSFQGEVAYRPNLPLQVSLVDVLFAAMQPTLGHCNDPSDGCDGTVAAVGYDENSPGVPGGNGQNTTGQYYVYDTGDATDANGNPYFNDTAFLLLAGVPSPARAFPSFLVPYRGGSLGDEPGPNQRIRGWEEFDVLQYNLGATRLYSRSDWPSKLIGADQVLFIYEVAATHVLNMPDFDELQIEGPLTAYTHASAGADGSGADGSRQACSTNIACTIGPDGIRFNPWQAPRDAFADAFSWGYKVVGRILYESVLPSISISPLFLWQHDIHGNSPAPHFNFVEGRYSLTTVVEVRYEKALSFNVAYNLYGGAGHNNLMADRDNLGFYIKYQF</sequence>
<comment type="caution">
    <text evidence="2">The sequence shown here is derived from an EMBL/GenBank/DDBJ whole genome shotgun (WGS) entry which is preliminary data.</text>
</comment>
<dbReference type="EMBL" id="JAVRIC010000002">
    <property type="protein sequence ID" value="MDT0496209.1"/>
    <property type="molecule type" value="Genomic_DNA"/>
</dbReference>
<keyword evidence="1" id="KW-0732">Signal</keyword>
<dbReference type="InterPro" id="IPR010727">
    <property type="entry name" value="DUF1302"/>
</dbReference>
<dbReference type="Proteomes" id="UP001254608">
    <property type="component" value="Unassembled WGS sequence"/>
</dbReference>
<reference evidence="2 3" key="1">
    <citation type="submission" date="2023-09" db="EMBL/GenBank/DDBJ databases">
        <authorList>
            <person name="Rey-Velasco X."/>
        </authorList>
    </citation>
    <scope>NUCLEOTIDE SEQUENCE [LARGE SCALE GENOMIC DNA]</scope>
    <source>
        <strain evidence="2 3">W345</strain>
    </source>
</reference>
<accession>A0ABU2WFZ8</accession>
<evidence type="ECO:0000256" key="1">
    <source>
        <dbReference type="SAM" id="SignalP"/>
    </source>
</evidence>
<protein>
    <submittedName>
        <fullName evidence="2">DUF1302 family protein</fullName>
    </submittedName>
</protein>